<dbReference type="EMBL" id="BLLB01000002">
    <property type="protein sequence ID" value="GFH00314.1"/>
    <property type="molecule type" value="Genomic_DNA"/>
</dbReference>
<evidence type="ECO:0000313" key="2">
    <source>
        <dbReference type="EMBL" id="GFH00314.1"/>
    </source>
</evidence>
<feature type="transmembrane region" description="Helical" evidence="1">
    <location>
        <begin position="91"/>
        <end position="109"/>
    </location>
</feature>
<accession>A0A7I9ZHA5</accession>
<evidence type="ECO:0000313" key="3">
    <source>
        <dbReference type="Proteomes" id="UP000465304"/>
    </source>
</evidence>
<feature type="transmembrane region" description="Helical" evidence="1">
    <location>
        <begin position="59"/>
        <end position="84"/>
    </location>
</feature>
<sequence>MSTHESTGGSGIARSRTPVQLTALIVGVVFLAVGVMGFIPGVTTNYGELSFAGHHSGAMLLGIFAVSVLHNIVHLAFGVAGVAMARTFNAARLYLIGGGAIYAVLWIYGLIIDQNSAANFVPVNTADNWLHFGLAVGMIGLGAALGRDAMRTRAGAVGTSTSTDTSNP</sequence>
<feature type="transmembrane region" description="Helical" evidence="1">
    <location>
        <begin position="129"/>
        <end position="146"/>
    </location>
</feature>
<name>A0A7I9ZHA5_9MYCO</name>
<keyword evidence="1" id="KW-1133">Transmembrane helix</keyword>
<keyword evidence="3" id="KW-1185">Reference proteome</keyword>
<dbReference type="Proteomes" id="UP000465304">
    <property type="component" value="Unassembled WGS sequence"/>
</dbReference>
<organism evidence="2 3">
    <name type="scientific">Mycolicibacterium hippocampi</name>
    <dbReference type="NCBI Taxonomy" id="659824"/>
    <lineage>
        <taxon>Bacteria</taxon>
        <taxon>Bacillati</taxon>
        <taxon>Actinomycetota</taxon>
        <taxon>Actinomycetes</taxon>
        <taxon>Mycobacteriales</taxon>
        <taxon>Mycobacteriaceae</taxon>
        <taxon>Mycolicibacterium</taxon>
    </lineage>
</organism>
<protein>
    <submittedName>
        <fullName evidence="2">Membrane protein</fullName>
    </submittedName>
</protein>
<dbReference type="AlphaFoldDB" id="A0A7I9ZHA5"/>
<comment type="caution">
    <text evidence="2">The sequence shown here is derived from an EMBL/GenBank/DDBJ whole genome shotgun (WGS) entry which is preliminary data.</text>
</comment>
<proteinExistence type="predicted"/>
<gene>
    <name evidence="2" type="ORF">MHIP_07970</name>
</gene>
<feature type="transmembrane region" description="Helical" evidence="1">
    <location>
        <begin position="21"/>
        <end position="39"/>
    </location>
</feature>
<dbReference type="RefSeq" id="WP_163887316.1">
    <property type="nucleotide sequence ID" value="NZ_BLLB01000002.1"/>
</dbReference>
<dbReference type="Pfam" id="PF14325">
    <property type="entry name" value="DUF4383"/>
    <property type="match status" value="1"/>
</dbReference>
<reference evidence="2 3" key="1">
    <citation type="journal article" date="2019" name="Emerg. Microbes Infect.">
        <title>Comprehensive subspecies identification of 175 nontuberculous mycobacteria species based on 7547 genomic profiles.</title>
        <authorList>
            <person name="Matsumoto Y."/>
            <person name="Kinjo T."/>
            <person name="Motooka D."/>
            <person name="Nabeya D."/>
            <person name="Jung N."/>
            <person name="Uechi K."/>
            <person name="Horii T."/>
            <person name="Iida T."/>
            <person name="Fujita J."/>
            <person name="Nakamura S."/>
        </authorList>
    </citation>
    <scope>NUCLEOTIDE SEQUENCE [LARGE SCALE GENOMIC DNA]</scope>
    <source>
        <strain evidence="2 3">JCM 30996</strain>
    </source>
</reference>
<evidence type="ECO:0000256" key="1">
    <source>
        <dbReference type="SAM" id="Phobius"/>
    </source>
</evidence>
<keyword evidence="1" id="KW-0812">Transmembrane</keyword>
<keyword evidence="1" id="KW-0472">Membrane</keyword>